<evidence type="ECO:0000313" key="6">
    <source>
        <dbReference type="EMBL" id="MBB6436696.1"/>
    </source>
</evidence>
<dbReference type="InterPro" id="IPR002213">
    <property type="entry name" value="UDP_glucos_trans"/>
</dbReference>
<dbReference type="PROSITE" id="PS51257">
    <property type="entry name" value="PROKAR_LIPOPROTEIN"/>
    <property type="match status" value="1"/>
</dbReference>
<dbReference type="EMBL" id="JACHEM010000007">
    <property type="protein sequence ID" value="MBB6436696.1"/>
    <property type="molecule type" value="Genomic_DNA"/>
</dbReference>
<feature type="domain" description="Erythromycin biosynthesis protein CIII-like N-terminal" evidence="5">
    <location>
        <begin position="24"/>
        <end position="219"/>
    </location>
</feature>
<feature type="domain" description="Erythromycin biosynthesis protein CIII-like C-terminal" evidence="4">
    <location>
        <begin position="243"/>
        <end position="376"/>
    </location>
</feature>
<evidence type="ECO:0000256" key="3">
    <source>
        <dbReference type="ARBA" id="ARBA00022679"/>
    </source>
</evidence>
<name>A0A7X0LR83_9ACTN</name>
<evidence type="ECO:0000259" key="4">
    <source>
        <dbReference type="Pfam" id="PF06722"/>
    </source>
</evidence>
<dbReference type="Gene3D" id="3.40.50.2000">
    <property type="entry name" value="Glycogen Phosphorylase B"/>
    <property type="match status" value="2"/>
</dbReference>
<evidence type="ECO:0000256" key="2">
    <source>
        <dbReference type="ARBA" id="ARBA00022676"/>
    </source>
</evidence>
<organism evidence="6 7">
    <name type="scientific">Streptomyces candidus</name>
    <dbReference type="NCBI Taxonomy" id="67283"/>
    <lineage>
        <taxon>Bacteria</taxon>
        <taxon>Bacillati</taxon>
        <taxon>Actinomycetota</taxon>
        <taxon>Actinomycetes</taxon>
        <taxon>Kitasatosporales</taxon>
        <taxon>Streptomycetaceae</taxon>
        <taxon>Streptomyces</taxon>
    </lineage>
</organism>
<protein>
    <submittedName>
        <fullName evidence="6">UDP:flavonoid glycosyltransferase YjiC (YdhE family)</fullName>
    </submittedName>
</protein>
<dbReference type="Pfam" id="PF06722">
    <property type="entry name" value="EryCIII-like_C"/>
    <property type="match status" value="1"/>
</dbReference>
<keyword evidence="3 6" id="KW-0808">Transferase</keyword>
<dbReference type="GO" id="GO:0016758">
    <property type="term" value="F:hexosyltransferase activity"/>
    <property type="evidence" value="ECO:0007669"/>
    <property type="project" value="UniProtKB-ARBA"/>
</dbReference>
<dbReference type="AlphaFoldDB" id="A0A7X0LR83"/>
<reference evidence="6 7" key="1">
    <citation type="submission" date="2020-08" db="EMBL/GenBank/DDBJ databases">
        <title>Genomic Encyclopedia of Type Strains, Phase IV (KMG-IV): sequencing the most valuable type-strain genomes for metagenomic binning, comparative biology and taxonomic classification.</title>
        <authorList>
            <person name="Goeker M."/>
        </authorList>
    </citation>
    <scope>NUCLEOTIDE SEQUENCE [LARGE SCALE GENOMIC DNA]</scope>
    <source>
        <strain evidence="6 7">DSM 40141</strain>
    </source>
</reference>
<dbReference type="PANTHER" id="PTHR48050">
    <property type="entry name" value="STEROL 3-BETA-GLUCOSYLTRANSFERASE"/>
    <property type="match status" value="1"/>
</dbReference>
<dbReference type="SUPFAM" id="SSF53756">
    <property type="entry name" value="UDP-Glycosyltransferase/glycogen phosphorylase"/>
    <property type="match status" value="1"/>
</dbReference>
<dbReference type="InterPro" id="IPR048284">
    <property type="entry name" value="EryCIII-like_N"/>
</dbReference>
<evidence type="ECO:0000313" key="7">
    <source>
        <dbReference type="Proteomes" id="UP000540423"/>
    </source>
</evidence>
<evidence type="ECO:0000259" key="5">
    <source>
        <dbReference type="Pfam" id="PF21036"/>
    </source>
</evidence>
<dbReference type="PANTHER" id="PTHR48050:SF13">
    <property type="entry name" value="STEROL 3-BETA-GLUCOSYLTRANSFERASE UGT80A2"/>
    <property type="match status" value="1"/>
</dbReference>
<comment type="caution">
    <text evidence="6">The sequence shown here is derived from an EMBL/GenBank/DDBJ whole genome shotgun (WGS) entry which is preliminary data.</text>
</comment>
<dbReference type="RefSeq" id="WP_185031367.1">
    <property type="nucleotide sequence ID" value="NZ_BNBN01000010.1"/>
</dbReference>
<keyword evidence="7" id="KW-1185">Reference proteome</keyword>
<dbReference type="Pfam" id="PF21036">
    <property type="entry name" value="EryCIII-like_N"/>
    <property type="match status" value="1"/>
</dbReference>
<keyword evidence="2" id="KW-0328">Glycosyltransferase</keyword>
<proteinExistence type="inferred from homology"/>
<evidence type="ECO:0000256" key="1">
    <source>
        <dbReference type="ARBA" id="ARBA00006962"/>
    </source>
</evidence>
<dbReference type="InterPro" id="IPR010610">
    <property type="entry name" value="EryCIII-like_C"/>
</dbReference>
<accession>A0A7X0LR83</accession>
<comment type="similarity">
    <text evidence="1">Belongs to the glycosyltransferase 28 family.</text>
</comment>
<gene>
    <name evidence="6" type="ORF">HNQ79_003169</name>
</gene>
<sequence length="381" mass="41926">MRILFFTGGGRATVHALLPLASSCRTEGHEVIVATPQEDLAAVTEHGLPAFAMSEMGVFKAMFWDREGNKLDRPRGEAAECEFASRGFARMAADSFDAVADLADHWRPDLVVGGTRNYGAALIAHHAKVPYVCQAWDALERDPGDLEFVTDELRPELERLGLDAFPREDLYLHITPASLRPEGAEPAQYMRWTPGSTQLPLEPWVYRRPERKRVLVTSGSRAAMIDTLGTDFFRPVIENPVFQDVELLIATQEPVAEKLRAQWPGIRAGYVPLDTVIPSCDLLVHHGGGQTCMYAAAAGVPQLVFPDMLASAIPMRRFDAYGASITLNLVEPPERIEEAGRKLLDDPSYRERAGALAAEIAALPTTSQIVRKLEDLVASAR</sequence>
<dbReference type="InterPro" id="IPR050426">
    <property type="entry name" value="Glycosyltransferase_28"/>
</dbReference>
<dbReference type="Proteomes" id="UP000540423">
    <property type="component" value="Unassembled WGS sequence"/>
</dbReference>
<dbReference type="CDD" id="cd03784">
    <property type="entry name" value="GT1_Gtf-like"/>
    <property type="match status" value="1"/>
</dbReference>
<dbReference type="GO" id="GO:0008194">
    <property type="term" value="F:UDP-glycosyltransferase activity"/>
    <property type="evidence" value="ECO:0007669"/>
    <property type="project" value="InterPro"/>
</dbReference>
<dbReference type="GO" id="GO:0017000">
    <property type="term" value="P:antibiotic biosynthetic process"/>
    <property type="evidence" value="ECO:0007669"/>
    <property type="project" value="UniProtKB-ARBA"/>
</dbReference>